<gene>
    <name evidence="1" type="ORF">DYU11_19945</name>
</gene>
<proteinExistence type="predicted"/>
<dbReference type="Gene3D" id="2.40.10.270">
    <property type="entry name" value="Bacteriophage SPP1 head-tail adaptor protein"/>
    <property type="match status" value="1"/>
</dbReference>
<dbReference type="Proteomes" id="UP000283523">
    <property type="component" value="Unassembled WGS sequence"/>
</dbReference>
<name>A0A418M3C5_9BACT</name>
<dbReference type="InterPro" id="IPR008767">
    <property type="entry name" value="Phage_SPP1_head-tail_adaptor"/>
</dbReference>
<dbReference type="EMBL" id="QXED01000006">
    <property type="protein sequence ID" value="RIV20326.1"/>
    <property type="molecule type" value="Genomic_DNA"/>
</dbReference>
<comment type="caution">
    <text evidence="1">The sequence shown here is derived from an EMBL/GenBank/DDBJ whole genome shotgun (WGS) entry which is preliminary data.</text>
</comment>
<accession>A0A418M3C5</accession>
<dbReference type="RefSeq" id="WP_119669493.1">
    <property type="nucleotide sequence ID" value="NZ_QXED01000006.1"/>
</dbReference>
<sequence>MAKKVTQAGQLDRFCTIYTRDALKDTHGKLQGYVPTPVYSNLPCNKQDGPGDEKNELDQRKTAYGTTVFTIRYKADITTTMKLSCEGVDYDILRVAEGEGRKQWLVLTTQSKDK</sequence>
<evidence type="ECO:0000313" key="2">
    <source>
        <dbReference type="Proteomes" id="UP000283523"/>
    </source>
</evidence>
<reference evidence="1 2" key="1">
    <citation type="submission" date="2018-08" db="EMBL/GenBank/DDBJ databases">
        <title>Fibrisoma montanum sp. nov., isolated from Danxia mountain soil.</title>
        <authorList>
            <person name="Huang Y."/>
        </authorList>
    </citation>
    <scope>NUCLEOTIDE SEQUENCE [LARGE SCALE GENOMIC DNA]</scope>
    <source>
        <strain evidence="1 2">HYT19</strain>
    </source>
</reference>
<evidence type="ECO:0000313" key="1">
    <source>
        <dbReference type="EMBL" id="RIV20326.1"/>
    </source>
</evidence>
<organism evidence="1 2">
    <name type="scientific">Fibrisoma montanum</name>
    <dbReference type="NCBI Taxonomy" id="2305895"/>
    <lineage>
        <taxon>Bacteria</taxon>
        <taxon>Pseudomonadati</taxon>
        <taxon>Bacteroidota</taxon>
        <taxon>Cytophagia</taxon>
        <taxon>Cytophagales</taxon>
        <taxon>Spirosomataceae</taxon>
        <taxon>Fibrisoma</taxon>
    </lineage>
</organism>
<dbReference type="NCBIfam" id="TIGR01563">
    <property type="entry name" value="gp16_SPP1"/>
    <property type="match status" value="1"/>
</dbReference>
<keyword evidence="2" id="KW-1185">Reference proteome</keyword>
<dbReference type="InterPro" id="IPR038666">
    <property type="entry name" value="SSP1_head-tail_sf"/>
</dbReference>
<dbReference type="OrthoDB" id="7998779at2"/>
<dbReference type="Pfam" id="PF05521">
    <property type="entry name" value="Phage_HCP"/>
    <property type="match status" value="1"/>
</dbReference>
<dbReference type="AlphaFoldDB" id="A0A418M3C5"/>
<protein>
    <submittedName>
        <fullName evidence="1">Head-tail adaptor protein</fullName>
    </submittedName>
</protein>